<feature type="transmembrane region" description="Helical" evidence="6">
    <location>
        <begin position="1884"/>
        <end position="1905"/>
    </location>
</feature>
<feature type="region of interest" description="Disordered" evidence="5">
    <location>
        <begin position="160"/>
        <end position="196"/>
    </location>
</feature>
<dbReference type="STRING" id="7209.A0A1I7VQI5"/>
<keyword evidence="6" id="KW-0812">Transmembrane</keyword>
<feature type="signal peptide" evidence="7">
    <location>
        <begin position="1"/>
        <end position="17"/>
    </location>
</feature>
<keyword evidence="1 7" id="KW-0732">Signal</keyword>
<feature type="compositionally biased region" description="Low complexity" evidence="5">
    <location>
        <begin position="165"/>
        <end position="174"/>
    </location>
</feature>
<keyword evidence="6" id="KW-0472">Membrane</keyword>
<dbReference type="Pfam" id="PF16184">
    <property type="entry name" value="Cadherin_3"/>
    <property type="match status" value="6"/>
</dbReference>
<dbReference type="InterPro" id="IPR039005">
    <property type="entry name" value="CSPG_rpt"/>
</dbReference>
<accession>A0A1I7VQI5</accession>
<feature type="chain" id="PRO_5009310204" evidence="7">
    <location>
        <begin position="18"/>
        <end position="2029"/>
    </location>
</feature>
<evidence type="ECO:0000313" key="9">
    <source>
        <dbReference type="WBParaSite" id="EN70_5142"/>
    </source>
</evidence>
<dbReference type="GO" id="GO:0009653">
    <property type="term" value="P:anatomical structure morphogenesis"/>
    <property type="evidence" value="ECO:0007669"/>
    <property type="project" value="TreeGrafter"/>
</dbReference>
<name>A0A1I7VQI5_LOALO</name>
<keyword evidence="8" id="KW-1185">Reference proteome</keyword>
<evidence type="ECO:0000256" key="7">
    <source>
        <dbReference type="SAM" id="SignalP"/>
    </source>
</evidence>
<dbReference type="PROSITE" id="PS51854">
    <property type="entry name" value="CSPG"/>
    <property type="match status" value="2"/>
</dbReference>
<evidence type="ECO:0000256" key="4">
    <source>
        <dbReference type="PROSITE-ProRule" id="PRU01201"/>
    </source>
</evidence>
<feature type="repeat" description="CSPG" evidence="4">
    <location>
        <begin position="389"/>
        <end position="482"/>
    </location>
</feature>
<keyword evidence="6" id="KW-1133">Transmembrane helix</keyword>
<feature type="repeat" description="CSPG" evidence="4">
    <location>
        <begin position="958"/>
        <end position="1060"/>
    </location>
</feature>
<keyword evidence="3" id="KW-0325">Glycoprotein</keyword>
<evidence type="ECO:0000256" key="5">
    <source>
        <dbReference type="SAM" id="MobiDB-lite"/>
    </source>
</evidence>
<dbReference type="PANTHER" id="PTHR45739">
    <property type="entry name" value="MATRIX PROTEIN, PUTATIVE-RELATED"/>
    <property type="match status" value="1"/>
</dbReference>
<organism evidence="8 9">
    <name type="scientific">Loa loa</name>
    <name type="common">Eye worm</name>
    <name type="synonym">Filaria loa</name>
    <dbReference type="NCBI Taxonomy" id="7209"/>
    <lineage>
        <taxon>Eukaryota</taxon>
        <taxon>Metazoa</taxon>
        <taxon>Ecdysozoa</taxon>
        <taxon>Nematoda</taxon>
        <taxon>Chromadorea</taxon>
        <taxon>Rhabditida</taxon>
        <taxon>Spirurina</taxon>
        <taxon>Spiruromorpha</taxon>
        <taxon>Filarioidea</taxon>
        <taxon>Onchocercidae</taxon>
        <taxon>Loa</taxon>
    </lineage>
</organism>
<evidence type="ECO:0000313" key="8">
    <source>
        <dbReference type="Proteomes" id="UP000095285"/>
    </source>
</evidence>
<evidence type="ECO:0000256" key="3">
    <source>
        <dbReference type="ARBA" id="ARBA00023180"/>
    </source>
</evidence>
<protein>
    <submittedName>
        <fullName evidence="9">Cadherin domain-containing protein</fullName>
    </submittedName>
</protein>
<dbReference type="PANTHER" id="PTHR45739:SF12">
    <property type="entry name" value="CHONDROITIN SULFATE PROTEOGLYCAN 4-LIKE ISOFORM X2"/>
    <property type="match status" value="1"/>
</dbReference>
<dbReference type="InterPro" id="IPR051561">
    <property type="entry name" value="FRAS1_ECM"/>
</dbReference>
<keyword evidence="2" id="KW-0677">Repeat</keyword>
<reference evidence="8" key="1">
    <citation type="submission" date="2012-04" db="EMBL/GenBank/DDBJ databases">
        <title>The Genome Sequence of Loa loa.</title>
        <authorList>
            <consortium name="The Broad Institute Genome Sequencing Platform"/>
            <consortium name="Broad Institute Genome Sequencing Center for Infectious Disease"/>
            <person name="Nutman T.B."/>
            <person name="Fink D.L."/>
            <person name="Russ C."/>
            <person name="Young S."/>
            <person name="Zeng Q."/>
            <person name="Gargeya S."/>
            <person name="Alvarado L."/>
            <person name="Berlin A."/>
            <person name="Chapman S.B."/>
            <person name="Chen Z."/>
            <person name="Freedman E."/>
            <person name="Gellesch M."/>
            <person name="Goldberg J."/>
            <person name="Griggs A."/>
            <person name="Gujja S."/>
            <person name="Heilman E.R."/>
            <person name="Heiman D."/>
            <person name="Howarth C."/>
            <person name="Mehta T."/>
            <person name="Neiman D."/>
            <person name="Pearson M."/>
            <person name="Roberts A."/>
            <person name="Saif S."/>
            <person name="Shea T."/>
            <person name="Shenoy N."/>
            <person name="Sisk P."/>
            <person name="Stolte C."/>
            <person name="Sykes S."/>
            <person name="White J."/>
            <person name="Yandava C."/>
            <person name="Haas B."/>
            <person name="Henn M.R."/>
            <person name="Nusbaum C."/>
            <person name="Birren B."/>
        </authorList>
    </citation>
    <scope>NUCLEOTIDE SEQUENCE [LARGE SCALE GENOMIC DNA]</scope>
</reference>
<proteinExistence type="predicted"/>
<dbReference type="Proteomes" id="UP000095285">
    <property type="component" value="Unassembled WGS sequence"/>
</dbReference>
<sequence length="2029" mass="231630">MAVLLSLPVSLLVSTLRLHITTRMALLATSEISDQSSNMISGNVNSDKYYFVMRLLSKNRNLTFFERNGNLFADSLLIGSLDNNAVNTLNIICSNDISLRITMNNNISKTMLSPSLCRRNSQLKVQIGGTEGNDEGFFDGCVGNVTIAAKVLLDRWCSSDEKSQQHQQQQQQQQNDINEQSDGPRPPPHHMGLPHFTEPLILDEGTIAPIQKPPQHGQLLKYDQPINQFAISDITTNKIFYKHDDSETTVDSIGLETVINSPEMVASKRNMIYNIPIRINPVNDAPELKSGIDSKTLWITGDSKLTLDNRAISLWDADNDPETVFVSVIAADGVQLEDSGRKKIQKFTQGDFLNNDLSKRNQGTLKLIASDGERQSDVLQLTIHFAPIEIQLKANTGLKVIHQTATIISSANLSFATNLPGISIQYTIVDQPEYGVVQCRNGLGQFEICSTFSQDDIDNSRVQYKHSSVINPLLDTFSFQIQADTTTSMIHVFRITFIPVHVKIFNRIPYLLNNTDNLLIKRENLFAWTFPKSFPTNQLVYHIIDHQNLAHYYVELRKIAIDELHIDDGEITYKMHFVQYSIVNDFFTFRLITPSVTSEKVLFEITFIPGRGSVQLINRTVIVEEGGIQKITNESLSLRTPDSSNFVFTIGNAPIYGNVLVKRATGEQYKLIDGDNFTTSDVNNGNVFYKHMDGENRIDQVFLLAESSYQRTSRVSFWLTIRLILKNDNIPRLAGSNIIQITERGQRTLYPSLLPWMDDDIDAQPLQFTFHDNFRYAAILSNFSPSIPLHSFTQRQMQYGEVIIRHFGHNKKFEMNYTVSDGVHEVSSVVVIIASEPFIRIQNSNITILISDISATVILVQLTNRNLSAITNVDAKNSDIWFHVTTGNWIFISNSTEKLVKNFTQQDIDDGLILYRITALSFDDNVNEQIITATVANLTVRKIFKILKIQLNDNERYHLEMVTLTPLIVPFSSISQIDKSILLATALHKQPNEIVYDVIRQPMHGSLILESLRAINNGRSVMPSNFFVSRFTQAHVNAGQIQYLHNGILSTRDSIIFNVSIDKEMIGPYTLFINIIDDKIELSVSNITVISGSNKTINNDILHVTNNEDDIEFRILSDPEYGWLVRDVWNITNINTIRQFNIQELNDQRINYVNNPISHEQRDTFMIVACTTGTQQCTEPKLVTVLVRYNNLYEPELLRNEVMKMWNTYKAPITKHHLFSQDDDTPIEQIRYLINKPLNGYVAYTNNPSKAITNFSQAEINKLEIIFVRNEDTIAIGGGFSFLVSDGFHQIGPEWFTIESIKGSMITMNANGHLIIPPGKSSVIIGSDLLKVQIPNMESNKIIYRVTKIPQYGNLLVSDSPTKQFTQEDIDQYRLTYKVNIDLLDEWIKRDLFLFKIFINDSMIDSMVNEERFKISITYAALPSHRLHEFIQLHNVIVSPGGSVAINESHINLNIIREHFRDELLVDFSRKPRYGQLDVLKSIVKQTTLMKLFDLLTGRSLIYRQQNETLLPDEISFHILPKNDANRRTNRLRVRLPVIMISQDDPLIKIEKFPDRIKLITGNNYSLSPEIFQVTHPVIKPAGLEYRLVQAGSNGVKFLIKNDITELFTQDDINKGKIRLYHQQQPNTHDDIDVVVFQVIIEKNVTNIISNVISNFKTHFGAKSNGNRSKIIYQITKSPENGTLYWVAGETEANTFTQDDIDEERVLYAQLNMQAFQDQFEFKVENELNETIQSISYVRVLPILNPQTLIANGSSIALITDKHLNASILQGLTPRFFVIISPRFGRFILNENIDQFVEYFTYNDVINNGLSYQSNQTDVMIFDFAELELNADQIQPARFRFEIEIHPSIQINYIPSTDSTTNYSISLDDLSHSSMVPKNGLLNYYYVLIILFALIIIVITTIIIFRRHSKHQRQLRVVNAQKRRELVAKTKADLEKQPDLLSTTVYATIGRNRRELPEKRSDRSLQTFDGSKHHTSLIQTPISQRTQSKPFIGESIDYRGLNIRNTPELNKSRPDRYQSTRLKDNQYWV</sequence>
<dbReference type="eggNOG" id="KOG3597">
    <property type="taxonomic scope" value="Eukaryota"/>
</dbReference>
<evidence type="ECO:0000256" key="2">
    <source>
        <dbReference type="ARBA" id="ARBA00022737"/>
    </source>
</evidence>
<dbReference type="WBParaSite" id="EN70_5142">
    <property type="protein sequence ID" value="EN70_5142"/>
    <property type="gene ID" value="EN70_5142"/>
</dbReference>
<evidence type="ECO:0000256" key="6">
    <source>
        <dbReference type="SAM" id="Phobius"/>
    </source>
</evidence>
<evidence type="ECO:0000256" key="1">
    <source>
        <dbReference type="ARBA" id="ARBA00022729"/>
    </source>
</evidence>
<reference evidence="9" key="2">
    <citation type="submission" date="2016-11" db="UniProtKB">
        <authorList>
            <consortium name="WormBaseParasite"/>
        </authorList>
    </citation>
    <scope>IDENTIFICATION</scope>
</reference>